<dbReference type="Proteomes" id="UP001151018">
    <property type="component" value="Unassembled WGS sequence"/>
</dbReference>
<evidence type="ECO:0000313" key="3">
    <source>
        <dbReference type="Proteomes" id="UP001151018"/>
    </source>
</evidence>
<evidence type="ECO:0000313" key="2">
    <source>
        <dbReference type="EMBL" id="MCZ7937358.1"/>
    </source>
</evidence>
<sequence>MIRFNFDWQKTVDAIEFLAQQKPGMTQYYIGKLLFFADREHIMDYGRPITGDRYVAMEHGPVPSAVRNLLNGEYPDEVADRLEERVVIEVNGNKQHVYPKGTEPSPLLSGSDREYLADAVNKYGHLSFGELKEISHEDPAYIEAWERVGTAANEMNVEIWLNDLDNPEIAKKHLIATSSCTG</sequence>
<comment type="caution">
    <text evidence="2">The sequence shown here is derived from an EMBL/GenBank/DDBJ whole genome shotgun (WGS) entry which is preliminary data.</text>
</comment>
<feature type="domain" description="Antitoxin SocA-like Panacea" evidence="1">
    <location>
        <begin position="32"/>
        <end position="139"/>
    </location>
</feature>
<dbReference type="GeneID" id="79864675"/>
<evidence type="ECO:0000259" key="1">
    <source>
        <dbReference type="Pfam" id="PF13274"/>
    </source>
</evidence>
<reference evidence="2" key="1">
    <citation type="submission" date="2022-12" db="EMBL/GenBank/DDBJ databases">
        <title>Draft genome sequences of 22 rhizogenic Agrobacterium biovar 1 strains, the causative agent of hairy root disease.</title>
        <authorList>
            <person name="Kim N."/>
            <person name="Vargas P."/>
            <person name="Rediers H."/>
        </authorList>
    </citation>
    <scope>NUCLEOTIDE SEQUENCE</scope>
    <source>
        <strain evidence="2">ST15.13.006</strain>
    </source>
</reference>
<dbReference type="RefSeq" id="WP_269824837.1">
    <property type="nucleotide sequence ID" value="NZ_JAPZLN010000005.1"/>
</dbReference>
<name>A0A9X3QYP9_9HYPH</name>
<accession>A0A9X3QYP9</accession>
<organism evidence="2 3">
    <name type="scientific">Agrobacterium salinitolerans</name>
    <dbReference type="NCBI Taxonomy" id="1183413"/>
    <lineage>
        <taxon>Bacteria</taxon>
        <taxon>Pseudomonadati</taxon>
        <taxon>Pseudomonadota</taxon>
        <taxon>Alphaproteobacteria</taxon>
        <taxon>Hyphomicrobiales</taxon>
        <taxon>Rhizobiaceae</taxon>
        <taxon>Rhizobium/Agrobacterium group</taxon>
        <taxon>Agrobacterium</taxon>
    </lineage>
</organism>
<protein>
    <submittedName>
        <fullName evidence="2">Panacea domain-containing protein</fullName>
    </submittedName>
</protein>
<dbReference type="InterPro" id="IPR025272">
    <property type="entry name" value="SocA_Panacea"/>
</dbReference>
<dbReference type="EMBL" id="JAPZLR010000004">
    <property type="protein sequence ID" value="MCZ7937358.1"/>
    <property type="molecule type" value="Genomic_DNA"/>
</dbReference>
<proteinExistence type="predicted"/>
<dbReference type="AlphaFoldDB" id="A0A9X3QYP9"/>
<dbReference type="Pfam" id="PF13274">
    <property type="entry name" value="SocA_Panacea"/>
    <property type="match status" value="1"/>
</dbReference>
<gene>
    <name evidence="2" type="ORF">O9X88_07345</name>
</gene>